<name>A0A518G3B6_9BACT</name>
<dbReference type="AlphaFoldDB" id="A0A518G3B6"/>
<evidence type="ECO:0000313" key="2">
    <source>
        <dbReference type="EMBL" id="QDV23082.1"/>
    </source>
</evidence>
<evidence type="ECO:0000313" key="3">
    <source>
        <dbReference type="Proteomes" id="UP000318017"/>
    </source>
</evidence>
<dbReference type="Pfam" id="PF22481">
    <property type="entry name" value="DUF6985"/>
    <property type="match status" value="1"/>
</dbReference>
<dbReference type="InterPro" id="IPR054254">
    <property type="entry name" value="DUF6985"/>
</dbReference>
<dbReference type="KEGG" id="ahel:Q31a_13770"/>
<sequence length="124" mass="14073">MAIKRRAFRDYAELQTRYADFVTPSQMPNILAPDGLNNSIGFAGVHFHRAAKDGVAYMGIYLNYTWDIEHALGLMMHKDRIVEFGGADTAILEWMRSPTRNGNEDRRTTRWTGVAEAVQLCKPP</sequence>
<protein>
    <recommendedName>
        <fullName evidence="1">DUF6985 domain-containing protein</fullName>
    </recommendedName>
</protein>
<proteinExistence type="predicted"/>
<dbReference type="EMBL" id="CP036298">
    <property type="protein sequence ID" value="QDV23082.1"/>
    <property type="molecule type" value="Genomic_DNA"/>
</dbReference>
<accession>A0A518G3B6</accession>
<gene>
    <name evidence="2" type="ORF">Q31a_13770</name>
</gene>
<organism evidence="2 3">
    <name type="scientific">Aureliella helgolandensis</name>
    <dbReference type="NCBI Taxonomy" id="2527968"/>
    <lineage>
        <taxon>Bacteria</taxon>
        <taxon>Pseudomonadati</taxon>
        <taxon>Planctomycetota</taxon>
        <taxon>Planctomycetia</taxon>
        <taxon>Pirellulales</taxon>
        <taxon>Pirellulaceae</taxon>
        <taxon>Aureliella</taxon>
    </lineage>
</organism>
<reference evidence="2 3" key="1">
    <citation type="submission" date="2019-02" db="EMBL/GenBank/DDBJ databases">
        <title>Deep-cultivation of Planctomycetes and their phenomic and genomic characterization uncovers novel biology.</title>
        <authorList>
            <person name="Wiegand S."/>
            <person name="Jogler M."/>
            <person name="Boedeker C."/>
            <person name="Pinto D."/>
            <person name="Vollmers J."/>
            <person name="Rivas-Marin E."/>
            <person name="Kohn T."/>
            <person name="Peeters S.H."/>
            <person name="Heuer A."/>
            <person name="Rast P."/>
            <person name="Oberbeckmann S."/>
            <person name="Bunk B."/>
            <person name="Jeske O."/>
            <person name="Meyerdierks A."/>
            <person name="Storesund J.E."/>
            <person name="Kallscheuer N."/>
            <person name="Luecker S."/>
            <person name="Lage O.M."/>
            <person name="Pohl T."/>
            <person name="Merkel B.J."/>
            <person name="Hornburger P."/>
            <person name="Mueller R.-W."/>
            <person name="Bruemmer F."/>
            <person name="Labrenz M."/>
            <person name="Spormann A.M."/>
            <person name="Op den Camp H."/>
            <person name="Overmann J."/>
            <person name="Amann R."/>
            <person name="Jetten M.S.M."/>
            <person name="Mascher T."/>
            <person name="Medema M.H."/>
            <person name="Devos D.P."/>
            <person name="Kaster A.-K."/>
            <person name="Ovreas L."/>
            <person name="Rohde M."/>
            <person name="Galperin M.Y."/>
            <person name="Jogler C."/>
        </authorList>
    </citation>
    <scope>NUCLEOTIDE SEQUENCE [LARGE SCALE GENOMIC DNA]</scope>
    <source>
        <strain evidence="2 3">Q31a</strain>
    </source>
</reference>
<keyword evidence="3" id="KW-1185">Reference proteome</keyword>
<feature type="domain" description="DUF6985" evidence="1">
    <location>
        <begin position="3"/>
        <end position="90"/>
    </location>
</feature>
<evidence type="ECO:0000259" key="1">
    <source>
        <dbReference type="Pfam" id="PF22481"/>
    </source>
</evidence>
<dbReference type="OrthoDB" id="278828at2"/>
<dbReference type="Proteomes" id="UP000318017">
    <property type="component" value="Chromosome"/>
</dbReference>